<organism evidence="1 2">
    <name type="scientific">Pristionchus mayeri</name>
    <dbReference type="NCBI Taxonomy" id="1317129"/>
    <lineage>
        <taxon>Eukaryota</taxon>
        <taxon>Metazoa</taxon>
        <taxon>Ecdysozoa</taxon>
        <taxon>Nematoda</taxon>
        <taxon>Chromadorea</taxon>
        <taxon>Rhabditida</taxon>
        <taxon>Rhabditina</taxon>
        <taxon>Diplogasteromorpha</taxon>
        <taxon>Diplogasteroidea</taxon>
        <taxon>Neodiplogasteridae</taxon>
        <taxon>Pristionchus</taxon>
    </lineage>
</organism>
<accession>A0AAN5DFA6</accession>
<evidence type="ECO:0000313" key="1">
    <source>
        <dbReference type="EMBL" id="GMR61946.1"/>
    </source>
</evidence>
<dbReference type="AlphaFoldDB" id="A0AAN5DFA6"/>
<gene>
    <name evidence="1" type="ORF">PMAYCL1PPCAC_32141</name>
</gene>
<dbReference type="Proteomes" id="UP001328107">
    <property type="component" value="Unassembled WGS sequence"/>
</dbReference>
<protein>
    <submittedName>
        <fullName evidence="1">Uncharacterized protein</fullName>
    </submittedName>
</protein>
<evidence type="ECO:0000313" key="2">
    <source>
        <dbReference type="Proteomes" id="UP001328107"/>
    </source>
</evidence>
<comment type="caution">
    <text evidence="1">The sequence shown here is derived from an EMBL/GenBank/DDBJ whole genome shotgun (WGS) entry which is preliminary data.</text>
</comment>
<keyword evidence="2" id="KW-1185">Reference proteome</keyword>
<reference evidence="2" key="1">
    <citation type="submission" date="2022-10" db="EMBL/GenBank/DDBJ databases">
        <title>Genome assembly of Pristionchus species.</title>
        <authorList>
            <person name="Yoshida K."/>
            <person name="Sommer R.J."/>
        </authorList>
    </citation>
    <scope>NUCLEOTIDE SEQUENCE [LARGE SCALE GENOMIC DNA]</scope>
    <source>
        <strain evidence="2">RS5460</strain>
    </source>
</reference>
<name>A0AAN5DFA6_9BILA</name>
<feature type="non-terminal residue" evidence="1">
    <location>
        <position position="90"/>
    </location>
</feature>
<dbReference type="EMBL" id="BTRK01000006">
    <property type="protein sequence ID" value="GMR61946.1"/>
    <property type="molecule type" value="Genomic_DNA"/>
</dbReference>
<sequence>VMSVIVGLGDTSSHLGETNSRAFNVSHLQLIECVIVGRRRRGLTKSRLVGRQWEGYGKSSFERLLLGHGERQLGRSTSSTGWTLAPEVNL</sequence>
<feature type="non-terminal residue" evidence="1">
    <location>
        <position position="1"/>
    </location>
</feature>
<proteinExistence type="predicted"/>